<evidence type="ECO:0000313" key="2">
    <source>
        <dbReference type="WBParaSite" id="nRc.2.0.1.t11941-RA"/>
    </source>
</evidence>
<dbReference type="AlphaFoldDB" id="A0A915IFE1"/>
<proteinExistence type="predicted"/>
<protein>
    <submittedName>
        <fullName evidence="2">Uncharacterized protein</fullName>
    </submittedName>
</protein>
<name>A0A915IFE1_ROMCU</name>
<reference evidence="2" key="1">
    <citation type="submission" date="2022-11" db="UniProtKB">
        <authorList>
            <consortium name="WormBaseParasite"/>
        </authorList>
    </citation>
    <scope>IDENTIFICATION</scope>
</reference>
<dbReference type="WBParaSite" id="nRc.2.0.1.t11941-RA">
    <property type="protein sequence ID" value="nRc.2.0.1.t11941-RA"/>
    <property type="gene ID" value="nRc.2.0.1.g11941"/>
</dbReference>
<evidence type="ECO:0000313" key="1">
    <source>
        <dbReference type="Proteomes" id="UP000887565"/>
    </source>
</evidence>
<dbReference type="Proteomes" id="UP000887565">
    <property type="component" value="Unplaced"/>
</dbReference>
<accession>A0A915IFE1</accession>
<keyword evidence="1" id="KW-1185">Reference proteome</keyword>
<sequence>MEKIQPKKSRKNQKRFNEGKEVQIGKIEEEESFLFLYYNANNDKAKITKNRGNIFNFYYGIEGCLCSLQALFMTSHVDMWVSVFWEEALVDFKRWWKSQRGEQYPARLKPFWGFMKCLPRMFENLSLADQQLALHLWNILPPGAKAEWTNADEQYIEQCIGLALPHFYILFKK</sequence>
<organism evidence="1 2">
    <name type="scientific">Romanomermis culicivorax</name>
    <name type="common">Nematode worm</name>
    <dbReference type="NCBI Taxonomy" id="13658"/>
    <lineage>
        <taxon>Eukaryota</taxon>
        <taxon>Metazoa</taxon>
        <taxon>Ecdysozoa</taxon>
        <taxon>Nematoda</taxon>
        <taxon>Enoplea</taxon>
        <taxon>Dorylaimia</taxon>
        <taxon>Mermithida</taxon>
        <taxon>Mermithoidea</taxon>
        <taxon>Mermithidae</taxon>
        <taxon>Romanomermis</taxon>
    </lineage>
</organism>